<feature type="compositionally biased region" description="Basic and acidic residues" evidence="2">
    <location>
        <begin position="2557"/>
        <end position="2573"/>
    </location>
</feature>
<dbReference type="CDD" id="cd13840">
    <property type="entry name" value="SMBP_like"/>
    <property type="match status" value="1"/>
</dbReference>
<feature type="compositionally biased region" description="Basic and acidic residues" evidence="2">
    <location>
        <begin position="306"/>
        <end position="326"/>
    </location>
</feature>
<feature type="compositionally biased region" description="Low complexity" evidence="2">
    <location>
        <begin position="1300"/>
        <end position="1315"/>
    </location>
</feature>
<proteinExistence type="predicted"/>
<dbReference type="Proteomes" id="UP000749559">
    <property type="component" value="Unassembled WGS sequence"/>
</dbReference>
<feature type="compositionally biased region" description="Basic and acidic residues" evidence="2">
    <location>
        <begin position="2433"/>
        <end position="2443"/>
    </location>
</feature>
<feature type="region of interest" description="Disordered" evidence="2">
    <location>
        <begin position="1336"/>
        <end position="1379"/>
    </location>
</feature>
<organism evidence="3 4">
    <name type="scientific">Owenia fusiformis</name>
    <name type="common">Polychaete worm</name>
    <dbReference type="NCBI Taxonomy" id="6347"/>
    <lineage>
        <taxon>Eukaryota</taxon>
        <taxon>Metazoa</taxon>
        <taxon>Spiralia</taxon>
        <taxon>Lophotrochozoa</taxon>
        <taxon>Annelida</taxon>
        <taxon>Polychaeta</taxon>
        <taxon>Sedentaria</taxon>
        <taxon>Canalipalpata</taxon>
        <taxon>Sabellida</taxon>
        <taxon>Oweniida</taxon>
        <taxon>Oweniidae</taxon>
        <taxon>Owenia</taxon>
    </lineage>
</organism>
<feature type="region of interest" description="Disordered" evidence="2">
    <location>
        <begin position="587"/>
        <end position="609"/>
    </location>
</feature>
<reference evidence="3" key="1">
    <citation type="submission" date="2022-03" db="EMBL/GenBank/DDBJ databases">
        <authorList>
            <person name="Martin C."/>
        </authorList>
    </citation>
    <scope>NUCLEOTIDE SEQUENCE</scope>
</reference>
<feature type="compositionally biased region" description="Basic residues" evidence="2">
    <location>
        <begin position="2244"/>
        <end position="2259"/>
    </location>
</feature>
<feature type="region of interest" description="Disordered" evidence="2">
    <location>
        <begin position="347"/>
        <end position="377"/>
    </location>
</feature>
<feature type="region of interest" description="Disordered" evidence="2">
    <location>
        <begin position="1412"/>
        <end position="1458"/>
    </location>
</feature>
<feature type="region of interest" description="Disordered" evidence="2">
    <location>
        <begin position="2182"/>
        <end position="2215"/>
    </location>
</feature>
<feature type="compositionally biased region" description="Basic and acidic residues" evidence="2">
    <location>
        <begin position="2357"/>
        <end position="2367"/>
    </location>
</feature>
<accession>A0A8S4P3I1</accession>
<feature type="compositionally biased region" description="Pro residues" evidence="2">
    <location>
        <begin position="1507"/>
        <end position="1527"/>
    </location>
</feature>
<dbReference type="InterPro" id="IPR031877">
    <property type="entry name" value="SmbP"/>
</dbReference>
<feature type="compositionally biased region" description="Basic and acidic residues" evidence="2">
    <location>
        <begin position="359"/>
        <end position="374"/>
    </location>
</feature>
<feature type="compositionally biased region" description="Polar residues" evidence="2">
    <location>
        <begin position="588"/>
        <end position="609"/>
    </location>
</feature>
<feature type="region of interest" description="Disordered" evidence="2">
    <location>
        <begin position="1481"/>
        <end position="1679"/>
    </location>
</feature>
<name>A0A8S4P3I1_OWEFU</name>
<feature type="compositionally biased region" description="Low complexity" evidence="2">
    <location>
        <begin position="1254"/>
        <end position="1263"/>
    </location>
</feature>
<dbReference type="Gene3D" id="1.20.5.170">
    <property type="match status" value="1"/>
</dbReference>
<feature type="compositionally biased region" description="Basic and acidic residues" evidence="2">
    <location>
        <begin position="1647"/>
        <end position="1679"/>
    </location>
</feature>
<evidence type="ECO:0000256" key="2">
    <source>
        <dbReference type="SAM" id="MobiDB-lite"/>
    </source>
</evidence>
<feature type="compositionally biased region" description="Basic and acidic residues" evidence="2">
    <location>
        <begin position="2526"/>
        <end position="2543"/>
    </location>
</feature>
<feature type="compositionally biased region" description="Polar residues" evidence="2">
    <location>
        <begin position="1412"/>
        <end position="1421"/>
    </location>
</feature>
<evidence type="ECO:0000256" key="1">
    <source>
        <dbReference type="SAM" id="Coils"/>
    </source>
</evidence>
<feature type="coiled-coil region" evidence="1">
    <location>
        <begin position="2750"/>
        <end position="2777"/>
    </location>
</feature>
<feature type="region of interest" description="Disordered" evidence="2">
    <location>
        <begin position="306"/>
        <end position="332"/>
    </location>
</feature>
<feature type="region of interest" description="Disordered" evidence="2">
    <location>
        <begin position="2429"/>
        <end position="2619"/>
    </location>
</feature>
<protein>
    <submittedName>
        <fullName evidence="3">Uncharacterized protein</fullName>
    </submittedName>
</protein>
<feature type="region of interest" description="Disordered" evidence="2">
    <location>
        <begin position="709"/>
        <end position="728"/>
    </location>
</feature>
<feature type="region of interest" description="Disordered" evidence="2">
    <location>
        <begin position="2061"/>
        <end position="2093"/>
    </location>
</feature>
<feature type="coiled-coil region" evidence="1">
    <location>
        <begin position="2832"/>
        <end position="2915"/>
    </location>
</feature>
<feature type="compositionally biased region" description="Pro residues" evidence="2">
    <location>
        <begin position="1286"/>
        <end position="1299"/>
    </location>
</feature>
<feature type="compositionally biased region" description="Polar residues" evidence="2">
    <location>
        <begin position="2544"/>
        <end position="2556"/>
    </location>
</feature>
<dbReference type="GO" id="GO:0046872">
    <property type="term" value="F:metal ion binding"/>
    <property type="evidence" value="ECO:0007669"/>
    <property type="project" value="InterPro"/>
</dbReference>
<feature type="compositionally biased region" description="Polar residues" evidence="2">
    <location>
        <begin position="2577"/>
        <end position="2589"/>
    </location>
</feature>
<feature type="compositionally biased region" description="Polar residues" evidence="2">
    <location>
        <begin position="2337"/>
        <end position="2355"/>
    </location>
</feature>
<feature type="compositionally biased region" description="Basic and acidic residues" evidence="2">
    <location>
        <begin position="1610"/>
        <end position="1621"/>
    </location>
</feature>
<comment type="caution">
    <text evidence="3">The sequence shown here is derived from an EMBL/GenBank/DDBJ whole genome shotgun (WGS) entry which is preliminary data.</text>
</comment>
<feature type="region of interest" description="Disordered" evidence="2">
    <location>
        <begin position="1244"/>
        <end position="1263"/>
    </location>
</feature>
<evidence type="ECO:0000313" key="4">
    <source>
        <dbReference type="Proteomes" id="UP000749559"/>
    </source>
</evidence>
<feature type="compositionally biased region" description="Basic and acidic residues" evidence="2">
    <location>
        <begin position="2601"/>
        <end position="2619"/>
    </location>
</feature>
<sequence>MDESSDTPNLVPHLKSYTDSQFHVVDKTFARADFGFIDDINGFRKIIKNHLKSYIKSQTVRYIILRDLHENFTEAEIDVLHEEKFRLGLSNTDDTVDLLVCKMKDPKGTSQIGKAVCTPYLVPHLKPVPPLSLESMYTTPDDATVPAIGFDTESDLVCLSDSDDDIYVVDDDDIKGDGVMTWENSDDDDVEYELVETDDEFKEFPDGNVWQFELPPSLYEEFDVPDLDELPILESSIGEKVLESNNDDDNDDLSNRECPNTGKILDPCPISKETTLKSCLKKPCKASGEVEVKEISIQKCKEIKPNEQSDKLEKPNDMSKDHEYPKTKILNPGPISKETSLKSCLKKPKTSGEIMSNEPSDKFEQSKECPKTKILDPGPIPKKTSLKSCLKNTAKISGEVEVILTEAEPNRKENLTQVLLQSCFKKPTPDKNNMKEVSFTPSTKSGPPSLEPGEIGKKMKLRSCFALTQSLAKSCVNAIPMKSDFSRPEKSYHKKTIVDTVPGPFVSKLDIPGSEASVNIVADDNISHTQTDNSNMANQNLAGNKAELKSDLHSQELTQQNPLKNPNTLSEEVPQHEVIDLTEDMTDENLTGNDSGVNFGSSSTQELSSKSRNIIKDSNKVQPRVIDHAKNIGDENLTEDNSGVVSSLDKVKIIQPRIIDHTKTINDENLTEDNSREVSGSKQKTLFRKLKTTDKVKAIRPHIVDVTYLSDSDSDSSGSTKMPLDPNHLRQLRNSKVVDLSVYRSSQHKSPEEQDEQNVEELFPKINSSQSQQSKIVTTYNSGMLDPRMIQNSEMQLPSTVQNPGIQQPMMFQNPGMQQPGIVQNPEIQQPRMVQLPEMQQPRMVQNPEMQQPRKVQNPEMQQPRMTQNPEMQQPRMVQNHGMQQPRMIQNSVMQQPRFVQNPEIQQPRMVQNPGMQQPRMIQNPEMQQPRMIQNPEMQQPRMIQYPVMQQPRMVQNLPRMVQNTEMQPPRMIQNPGIHQPRIIQNPKMQQPRMIQNPGIQQPMMVQNPGMQQPGMPQTPGMQQPRIVQNPGIQQPMMVQNPGMQQPGMPQTPGMQQPRIVHNHEIQQPRLVQNLNMQLPRMSQNRGMQQPGIAQNPEIQQPRMIQNPEIQQPRMIQNTGMRQPGMIQNPGMQQQRMNPEMQQPRMAQNPGMQLQRLNPEMQQPRMVQNPEIQQPRIVQNPGTHQLQIDQKRFPELVHYPSTIQRQFSNTTVMQPSGFVHLVTSQTGVQNPTPGVHQSLIGVQQTSPGVQQSHPGVQQPPSGVQQPLIRVQQPYSGVRLASATFQQPPPGVQQPPPGVQQPPSGVQQPPSGVQQPLIGVQQPHSGVRLASATFQQPPPVVQQPPLGVQQTPSGVQQTSSGVQQPPPGVQQTPSEVQQFSSGVQQPFATIQQASLGVQQPLLGVHQPPLRVQQLPSRVQQSPFEFRQPLHGIQQPPHGSQHHPHEIQEPSHKIQESLPLGILPAIGSTLSVKKASKNPQMSLASYYDEQDAMYGPSEPTDNKSDKKPPLPLEPPLPKEPPSPKEPPLSSPKTMKIETPISPSTNTHGSIPKPTVLPINESSENKSLPSELVENEKGQVSVDNEQNKPAPVKYKQNEPALDENDQTEPALNDGEKPKLDEKKVVKLKQQKRKMEDMYKETLKSTKKMRRDIDEALKQRKRDIEIKKEKEQQRKRDIEEEKKRQHLVAIERRERRLMAKIETENELKRAELKLNAKKRCHESKTWAKHVVNLVETPALDSVEKPALDSFEKSTLDSVQQPPLHSKEMLALDLVETHVKDPVETTITASGEEINPRTAIDKTIEYQLTELTSCAQNLLKNQHEKLKETAKGVLNNVLVGPQGHTQPSGKKNMSLHSYVDELLDNTYDQYDPAEPTNEETEDGDIVAYDESIHEPNVDLDTCDQEYKENVDGATEKDEKIQQYASIGFKDTICEPKIEERVNVHTRSPSAIEKELYGEDYQPIEIEYPPEESDEEVEYIQEEPLVEEKYVPEESDELERELYGDDYTPIEIKYEDPDKNEFDEADIFERNKEEDFYITQMEQFRKSMHNQNESSEVQDMDDTTSLITISDTEPCINDTDQISNPKMVEEKRSASESEDGLILSHIEILGELEELETKVKVPHRQGTTKKLKERFIAYQSVKSEEPEISEMPTEEDLEEFYKISASAERKTSPRGRKIAGHGPILCYNTPKNHNIPDNQQSMPNQNNVPNQQGLPNQENSADLSNQQHENVQAMIQISDCNKQKADQYHRQKFKKQRYKSKKKPYISKQQQPRQHIVHGVTQAKQETQNENMPRQHSESNQPSKHQHQNEIYPIESKQTLKNETSNPNKGKVLLPTPNIAISLGSSSTSVSDNITGTSKPANHNKEKQPEAQNRRKVLLPTPVQAKAVEKTAVFPTALEVSQPPFHGNINQLPSEVPADQATVFEVSQPPSIVVTTDQSRGDVDLRPPVKEQNATKIFSKDLDLREKETVDRDERKITPKKDTDHRSELSNKDLDLRDHTHYGNQEKLSQKGHKITQDSDLRGEMNTQSLNQKEKIGIEDSDLREKGETQDSNQRIQTTLLDSDQRKLDVDQRDRKPLLDTKPSVQSSSSVNTVIQDKIGKRGRSHAGGDLRGKSYERANPRGQDHAEVVVHRVKQGGQSIIITMMMEDIDQEVHLEKNIFLLTEDIVHMKEIKGENGTAQIETIEHLVPMIEHIALLNKDILILIEDTVHIIGSKAHLKEAIAPLNEGVALLREDLLLLKEHIALEDTALLKEDVLNLNKNMAHLIENMGHLKENRDLLREKPIILNEGIALEDIVRLKEDLILSEGTVHLNEDLHLLKEDIAHIKTGIMRDSGIALIETTEDIVHLKEDIAHLKEDIVHLREDMVHLKEDIVHVKEDVVHLKEDIAHLKEGIVHLKEDIVHLKEDEVRLKEDIVHLKEDKVHLKEGMDHLKGHKVPLEKRMKENIGIALAEMKNTTENIGQEVPGIVHQEMEEILGLRLTAGIGIGIIMNLVIQGTTEHRHNA</sequence>
<keyword evidence="4" id="KW-1185">Reference proteome</keyword>
<feature type="region of interest" description="Disordered" evidence="2">
    <location>
        <begin position="1284"/>
        <end position="1317"/>
    </location>
</feature>
<feature type="region of interest" description="Disordered" evidence="2">
    <location>
        <begin position="2236"/>
        <end position="2302"/>
    </location>
</feature>
<evidence type="ECO:0000313" key="3">
    <source>
        <dbReference type="EMBL" id="CAH1787659.1"/>
    </source>
</evidence>
<feature type="compositionally biased region" description="Low complexity" evidence="2">
    <location>
        <begin position="1342"/>
        <end position="1372"/>
    </location>
</feature>
<dbReference type="OrthoDB" id="3650574at2759"/>
<feature type="compositionally biased region" description="Polar residues" evidence="2">
    <location>
        <begin position="2276"/>
        <end position="2297"/>
    </location>
</feature>
<feature type="compositionally biased region" description="Basic and acidic residues" evidence="2">
    <location>
        <begin position="1629"/>
        <end position="1640"/>
    </location>
</feature>
<feature type="compositionally biased region" description="Basic and acidic residues" evidence="2">
    <location>
        <begin position="1441"/>
        <end position="1453"/>
    </location>
</feature>
<feature type="compositionally biased region" description="Polar residues" evidence="2">
    <location>
        <begin position="1244"/>
        <end position="1253"/>
    </location>
</feature>
<feature type="region of interest" description="Disordered" evidence="2">
    <location>
        <begin position="2337"/>
        <end position="2368"/>
    </location>
</feature>
<feature type="compositionally biased region" description="Basic and acidic residues" evidence="2">
    <location>
        <begin position="2452"/>
        <end position="2495"/>
    </location>
</feature>
<feature type="compositionally biased region" description="Polar residues" evidence="2">
    <location>
        <begin position="2183"/>
        <end position="2215"/>
    </location>
</feature>
<feature type="region of interest" description="Disordered" evidence="2">
    <location>
        <begin position="426"/>
        <end position="455"/>
    </location>
</feature>
<dbReference type="EMBL" id="CAIIXF020000006">
    <property type="protein sequence ID" value="CAH1787659.1"/>
    <property type="molecule type" value="Genomic_DNA"/>
</dbReference>
<gene>
    <name evidence="3" type="ORF">OFUS_LOCUS13307</name>
</gene>
<keyword evidence="1" id="KW-0175">Coiled coil</keyword>